<dbReference type="InterPro" id="IPR002698">
    <property type="entry name" value="FTHF_cligase"/>
</dbReference>
<reference evidence="6" key="1">
    <citation type="journal article" date="2019" name="Int. J. Syst. Evol. Microbiol.">
        <title>The Global Catalogue of Microorganisms (GCM) 10K type strain sequencing project: providing services to taxonomists for standard genome sequencing and annotation.</title>
        <authorList>
            <consortium name="The Broad Institute Genomics Platform"/>
            <consortium name="The Broad Institute Genome Sequencing Center for Infectious Disease"/>
            <person name="Wu L."/>
            <person name="Ma J."/>
        </authorList>
    </citation>
    <scope>NUCLEOTIDE SEQUENCE [LARGE SCALE GENOMIC DNA]</scope>
    <source>
        <strain evidence="6">JCM 18961</strain>
    </source>
</reference>
<evidence type="ECO:0000256" key="4">
    <source>
        <dbReference type="SAM" id="MobiDB-lite"/>
    </source>
</evidence>
<dbReference type="Gene3D" id="3.40.50.10420">
    <property type="entry name" value="NagB/RpiA/CoA transferase-like"/>
    <property type="match status" value="1"/>
</dbReference>
<dbReference type="PANTHER" id="PTHR23407:SF1">
    <property type="entry name" value="5-FORMYLTETRAHYDROFOLATE CYCLO-LIGASE"/>
    <property type="match status" value="1"/>
</dbReference>
<dbReference type="Pfam" id="PF01812">
    <property type="entry name" value="5-FTHF_cyc-lig"/>
    <property type="match status" value="1"/>
</dbReference>
<protein>
    <recommendedName>
        <fullName evidence="7">5-formyltetrahydrofolate cyclo-ligase</fullName>
    </recommendedName>
</protein>
<evidence type="ECO:0008006" key="7">
    <source>
        <dbReference type="Google" id="ProtNLM"/>
    </source>
</evidence>
<dbReference type="RefSeq" id="WP_345504203.1">
    <property type="nucleotide sequence ID" value="NZ_BAABLO010000011.1"/>
</dbReference>
<proteinExistence type="inferred from homology"/>
<comment type="similarity">
    <text evidence="1">Belongs to the 5-formyltetrahydrofolate cyclo-ligase family.</text>
</comment>
<evidence type="ECO:0000256" key="2">
    <source>
        <dbReference type="ARBA" id="ARBA00022741"/>
    </source>
</evidence>
<evidence type="ECO:0000313" key="6">
    <source>
        <dbReference type="Proteomes" id="UP001500556"/>
    </source>
</evidence>
<feature type="compositionally biased region" description="Pro residues" evidence="4">
    <location>
        <begin position="1"/>
        <end position="11"/>
    </location>
</feature>
<sequence length="196" mass="20896">MTLPPVAPDPSTPAAAGKTDLRLRLRAQRRERVPARDRAADAESIALAGLTAAHEAGVRRGGWVAAYESMPTEPPTEALVAALQGRGLRVLVPVTLPDWDLDWREAGTEELLGTDAIGRATVVFVPAHAVDGAGTRMGQGKGCYDRALPRTRALRVAVVHPWEVVEDPLPREEHDLPVDAVIAAGAGLRHLRAARA</sequence>
<dbReference type="SUPFAM" id="SSF100950">
    <property type="entry name" value="NagB/RpiA/CoA transferase-like"/>
    <property type="match status" value="1"/>
</dbReference>
<keyword evidence="6" id="KW-1185">Reference proteome</keyword>
<dbReference type="InterPro" id="IPR024185">
    <property type="entry name" value="FTHF_cligase-like_sf"/>
</dbReference>
<dbReference type="Proteomes" id="UP001500556">
    <property type="component" value="Unassembled WGS sequence"/>
</dbReference>
<accession>A0ABP8YGV0</accession>
<dbReference type="PANTHER" id="PTHR23407">
    <property type="entry name" value="ATPASE INHIBITOR/5-FORMYLTETRAHYDROFOLATE CYCLO-LIGASE"/>
    <property type="match status" value="1"/>
</dbReference>
<evidence type="ECO:0000256" key="1">
    <source>
        <dbReference type="ARBA" id="ARBA00010638"/>
    </source>
</evidence>
<dbReference type="PIRSF" id="PIRSF006806">
    <property type="entry name" value="FTHF_cligase"/>
    <property type="match status" value="1"/>
</dbReference>
<keyword evidence="2" id="KW-0547">Nucleotide-binding</keyword>
<dbReference type="EMBL" id="BAABLO010000011">
    <property type="protein sequence ID" value="GAA4727651.1"/>
    <property type="molecule type" value="Genomic_DNA"/>
</dbReference>
<feature type="region of interest" description="Disordered" evidence="4">
    <location>
        <begin position="1"/>
        <end position="23"/>
    </location>
</feature>
<dbReference type="InterPro" id="IPR037171">
    <property type="entry name" value="NagB/RpiA_transferase-like"/>
</dbReference>
<name>A0ABP8YGV0_9MICO</name>
<comment type="caution">
    <text evidence="5">The sequence shown here is derived from an EMBL/GenBank/DDBJ whole genome shotgun (WGS) entry which is preliminary data.</text>
</comment>
<evidence type="ECO:0000313" key="5">
    <source>
        <dbReference type="EMBL" id="GAA4727651.1"/>
    </source>
</evidence>
<gene>
    <name evidence="5" type="ORF">GCM10025782_27930</name>
</gene>
<keyword evidence="3" id="KW-0067">ATP-binding</keyword>
<organism evidence="5 6">
    <name type="scientific">Pedococcus ginsenosidimutans</name>
    <dbReference type="NCBI Taxonomy" id="490570"/>
    <lineage>
        <taxon>Bacteria</taxon>
        <taxon>Bacillati</taxon>
        <taxon>Actinomycetota</taxon>
        <taxon>Actinomycetes</taxon>
        <taxon>Micrococcales</taxon>
        <taxon>Intrasporangiaceae</taxon>
        <taxon>Pedococcus</taxon>
    </lineage>
</organism>
<evidence type="ECO:0000256" key="3">
    <source>
        <dbReference type="ARBA" id="ARBA00022840"/>
    </source>
</evidence>